<gene>
    <name evidence="1" type="ORF">AGERDE_LOCUS11903</name>
</gene>
<dbReference type="AlphaFoldDB" id="A0A9N9E338"/>
<organism evidence="1 2">
    <name type="scientific">Ambispora gerdemannii</name>
    <dbReference type="NCBI Taxonomy" id="144530"/>
    <lineage>
        <taxon>Eukaryota</taxon>
        <taxon>Fungi</taxon>
        <taxon>Fungi incertae sedis</taxon>
        <taxon>Mucoromycota</taxon>
        <taxon>Glomeromycotina</taxon>
        <taxon>Glomeromycetes</taxon>
        <taxon>Archaeosporales</taxon>
        <taxon>Ambisporaceae</taxon>
        <taxon>Ambispora</taxon>
    </lineage>
</organism>
<protein>
    <submittedName>
        <fullName evidence="1">3573_t:CDS:1</fullName>
    </submittedName>
</protein>
<evidence type="ECO:0000313" key="1">
    <source>
        <dbReference type="EMBL" id="CAG8662889.1"/>
    </source>
</evidence>
<comment type="caution">
    <text evidence="1">The sequence shown here is derived from an EMBL/GenBank/DDBJ whole genome shotgun (WGS) entry which is preliminary data.</text>
</comment>
<evidence type="ECO:0000313" key="2">
    <source>
        <dbReference type="Proteomes" id="UP000789831"/>
    </source>
</evidence>
<feature type="non-terminal residue" evidence="1">
    <location>
        <position position="1"/>
    </location>
</feature>
<dbReference type="Proteomes" id="UP000789831">
    <property type="component" value="Unassembled WGS sequence"/>
</dbReference>
<keyword evidence="2" id="KW-1185">Reference proteome</keyword>
<proteinExistence type="predicted"/>
<sequence>KKLKKPVSKENSPTLQRLIKELGTNVPVKILLTKPTSKSNENSIDFLALYQNIINVEEISKQTIQEVILHYFYFGKALEERFNHYKKNNPKRTVQGLVNEVRIQLPSLSPSLLRKTKEWAQKIYDLFNEIGVDKIKRIQSFTAVTLSSIFQDDIDYVLAKLSLS</sequence>
<accession>A0A9N9E338</accession>
<reference evidence="1" key="1">
    <citation type="submission" date="2021-06" db="EMBL/GenBank/DDBJ databases">
        <authorList>
            <person name="Kallberg Y."/>
            <person name="Tangrot J."/>
            <person name="Rosling A."/>
        </authorList>
    </citation>
    <scope>NUCLEOTIDE SEQUENCE</scope>
    <source>
        <strain evidence="1">MT106</strain>
    </source>
</reference>
<dbReference type="OrthoDB" id="2395414at2759"/>
<name>A0A9N9E338_9GLOM</name>
<dbReference type="EMBL" id="CAJVPL010006182">
    <property type="protein sequence ID" value="CAG8662889.1"/>
    <property type="molecule type" value="Genomic_DNA"/>
</dbReference>